<dbReference type="EMBL" id="LAZR01068014">
    <property type="protein sequence ID" value="KKK50456.1"/>
    <property type="molecule type" value="Genomic_DNA"/>
</dbReference>
<accession>A0A0F8YR12</accession>
<dbReference type="PANTHER" id="PTHR32309:SF31">
    <property type="entry name" value="CAPSULAR EXOPOLYSACCHARIDE FAMILY"/>
    <property type="match status" value="1"/>
</dbReference>
<proteinExistence type="predicted"/>
<gene>
    <name evidence="1" type="ORF">LCGC14_3124850</name>
</gene>
<dbReference type="InterPro" id="IPR027417">
    <property type="entry name" value="P-loop_NTPase"/>
</dbReference>
<dbReference type="SUPFAM" id="SSF52540">
    <property type="entry name" value="P-loop containing nucleoside triphosphate hydrolases"/>
    <property type="match status" value="1"/>
</dbReference>
<dbReference type="PANTHER" id="PTHR32309">
    <property type="entry name" value="TYROSINE-PROTEIN KINASE"/>
    <property type="match status" value="1"/>
</dbReference>
<dbReference type="Gene3D" id="3.40.50.300">
    <property type="entry name" value="P-loop containing nucleotide triphosphate hydrolases"/>
    <property type="match status" value="1"/>
</dbReference>
<protein>
    <submittedName>
        <fullName evidence="1">Uncharacterized protein</fullName>
    </submittedName>
</protein>
<organism evidence="1">
    <name type="scientific">marine sediment metagenome</name>
    <dbReference type="NCBI Taxonomy" id="412755"/>
    <lineage>
        <taxon>unclassified sequences</taxon>
        <taxon>metagenomes</taxon>
        <taxon>ecological metagenomes</taxon>
    </lineage>
</organism>
<reference evidence="1" key="1">
    <citation type="journal article" date="2015" name="Nature">
        <title>Complex archaea that bridge the gap between prokaryotes and eukaryotes.</title>
        <authorList>
            <person name="Spang A."/>
            <person name="Saw J.H."/>
            <person name="Jorgensen S.L."/>
            <person name="Zaremba-Niedzwiedzka K."/>
            <person name="Martijn J."/>
            <person name="Lind A.E."/>
            <person name="van Eijk R."/>
            <person name="Schleper C."/>
            <person name="Guy L."/>
            <person name="Ettema T.J."/>
        </authorList>
    </citation>
    <scope>NUCLEOTIDE SEQUENCE</scope>
</reference>
<dbReference type="AlphaFoldDB" id="A0A0F8YR12"/>
<feature type="non-terminal residue" evidence="1">
    <location>
        <position position="1"/>
    </location>
</feature>
<name>A0A0F8YR12_9ZZZZ</name>
<dbReference type="InterPro" id="IPR050445">
    <property type="entry name" value="Bact_polysacc_biosynth/exp"/>
</dbReference>
<comment type="caution">
    <text evidence="1">The sequence shown here is derived from an EMBL/GenBank/DDBJ whole genome shotgun (WGS) entry which is preliminary data.</text>
</comment>
<sequence>AEYDQVIFDGSPVMVVSDARILATKVDAVLLVVRAHANSVGIVQRAVQGLRRVGAHVLGVILQGVRITAGGYLRKNYETFYEYHQQSLP</sequence>
<evidence type="ECO:0000313" key="1">
    <source>
        <dbReference type="EMBL" id="KKK50456.1"/>
    </source>
</evidence>